<keyword evidence="5" id="KW-0479">Metal-binding</keyword>
<reference evidence="18 19" key="3">
    <citation type="journal article" date="2006" name="Nature">
        <title>The DNA sequence and biological annotation of human chromosome 1.</title>
        <authorList>
            <person name="Gregory S.G."/>
            <person name="Barlow K.F."/>
            <person name="McLay K.E."/>
            <person name="Kaul R."/>
            <person name="Swarbreck D."/>
            <person name="Dunham A."/>
            <person name="Scott C.E."/>
            <person name="Howe K.L."/>
            <person name="Woodfine K."/>
            <person name="Spencer C.C."/>
            <person name="Jones M.C."/>
            <person name="Gillson C."/>
            <person name="Searle S."/>
            <person name="Zhou Y."/>
            <person name="Kokocinski F."/>
            <person name="McDonald L."/>
            <person name="Evans R."/>
            <person name="Phillips K."/>
            <person name="Atkinson A."/>
            <person name="Cooper R."/>
            <person name="Jones C."/>
            <person name="Hall R.E."/>
            <person name="Andrews T.D."/>
            <person name="Lloyd C."/>
            <person name="Ainscough R."/>
            <person name="Almeida J.P."/>
            <person name="Ambrose K.D."/>
            <person name="Anderson F."/>
            <person name="Andrew R.W."/>
            <person name="Ashwell R.I."/>
            <person name="Aubin K."/>
            <person name="Babbage A.K."/>
            <person name="Bagguley C.L."/>
            <person name="Bailey J."/>
            <person name="Beasley H."/>
            <person name="Bethel G."/>
            <person name="Bird C.P."/>
            <person name="Bray-Allen S."/>
            <person name="Brown J.Y."/>
            <person name="Brown A.J."/>
            <person name="Buckley D."/>
            <person name="Burton J."/>
            <person name="Bye J."/>
            <person name="Carder C."/>
            <person name="Chapman J.C."/>
            <person name="Clark S.Y."/>
            <person name="Clarke G."/>
            <person name="Clee C."/>
            <person name="Cobley V."/>
            <person name="Collier R.E."/>
            <person name="Corby N."/>
            <person name="Coville G.J."/>
            <person name="Davies J."/>
            <person name="Deadman R."/>
            <person name="Dunn M."/>
            <person name="Earthrowl M."/>
            <person name="Ellington A.G."/>
            <person name="Errington H."/>
            <person name="Frankish A."/>
            <person name="Frankland J."/>
            <person name="French L."/>
            <person name="Garner P."/>
            <person name="Garnett J."/>
            <person name="Gay L."/>
            <person name="Ghori M.R."/>
            <person name="Gibson R."/>
            <person name="Gilby L.M."/>
            <person name="Gillett W."/>
            <person name="Glithero R.J."/>
            <person name="Grafham D.V."/>
            <person name="Griffiths C."/>
            <person name="Griffiths-Jones S."/>
            <person name="Grocock R."/>
            <person name="Hammond S."/>
            <person name="Harrison E.S."/>
            <person name="Hart E."/>
            <person name="Haugen E."/>
            <person name="Heath P.D."/>
            <person name="Holmes S."/>
            <person name="Holt K."/>
            <person name="Howden P.J."/>
            <person name="Hunt A.R."/>
            <person name="Hunt S.E."/>
            <person name="Hunter G."/>
            <person name="Isherwood J."/>
            <person name="James R."/>
            <person name="Johnson C."/>
            <person name="Johnson D."/>
            <person name="Joy A."/>
            <person name="Kay M."/>
            <person name="Kershaw J.K."/>
            <person name="Kibukawa M."/>
            <person name="Kimberley A.M."/>
            <person name="King A."/>
            <person name="Knights A.J."/>
            <person name="Lad H."/>
            <person name="Laird G."/>
            <person name="Lawlor S."/>
            <person name="Leongamornlert D.A."/>
            <person name="Lloyd D.M."/>
            <person name="Loveland J."/>
            <person name="Lovell J."/>
            <person name="Lush M.J."/>
            <person name="Lyne R."/>
            <person name="Martin S."/>
            <person name="Mashreghi-Mohammadi M."/>
            <person name="Matthews L."/>
            <person name="Matthews N.S."/>
            <person name="McLaren S."/>
            <person name="Milne S."/>
            <person name="Mistry S."/>
            <person name="Moore M.J."/>
            <person name="Nickerson T."/>
            <person name="O'Dell C.N."/>
            <person name="Oliver K."/>
            <person name="Palmeiri A."/>
            <person name="Palmer S.A."/>
            <person name="Parker A."/>
            <person name="Patel D."/>
            <person name="Pearce A.V."/>
            <person name="Peck A.I."/>
            <person name="Pelan S."/>
            <person name="Phelps K."/>
            <person name="Phillimore B.J."/>
            <person name="Plumb R."/>
            <person name="Rajan J."/>
            <person name="Raymond C."/>
            <person name="Rouse G."/>
            <person name="Saenphimmachak C."/>
            <person name="Sehra H.K."/>
            <person name="Sheridan E."/>
            <person name="Shownkeen R."/>
            <person name="Sims S."/>
            <person name="Skuce C.D."/>
            <person name="Smith M."/>
            <person name="Steward C."/>
            <person name="Subramanian S."/>
            <person name="Sycamore N."/>
            <person name="Tracey A."/>
            <person name="Tromans A."/>
            <person name="Van Helmond Z."/>
            <person name="Wall M."/>
            <person name="Wallis J.M."/>
            <person name="White S."/>
            <person name="Whitehead S.L."/>
            <person name="Wilkinson J.E."/>
            <person name="Willey D.L."/>
            <person name="Williams H."/>
            <person name="Wilming L."/>
            <person name="Wray P.W."/>
            <person name="Wu Z."/>
            <person name="Coulson A."/>
            <person name="Vaudin M."/>
            <person name="Sulston J.E."/>
            <person name="Durbin R."/>
            <person name="Hubbard T."/>
            <person name="Wooster R."/>
            <person name="Dunham I."/>
            <person name="Carter N.P."/>
            <person name="McVean G."/>
            <person name="Ross M.T."/>
            <person name="Harrow J."/>
            <person name="Olson M.V."/>
            <person name="Beck S."/>
            <person name="Rogers J."/>
            <person name="Bentley D.R."/>
            <person name="Banerjee R."/>
            <person name="Bryant S.P."/>
            <person name="Burford D.C."/>
            <person name="Burrill W.D."/>
            <person name="Clegg S.M."/>
            <person name="Dhami P."/>
            <person name="Dovey O."/>
            <person name="Faulkner L.M."/>
            <person name="Gribble S.M."/>
            <person name="Langford C.F."/>
            <person name="Pandian R.D."/>
            <person name="Porter K.M."/>
            <person name="Prigmore E."/>
        </authorList>
    </citation>
    <scope>NUCLEOTIDE SEQUENCE [LARGE SCALE GENOMIC DNA]</scope>
</reference>
<evidence type="ECO:0000256" key="9">
    <source>
        <dbReference type="ARBA" id="ARBA00022958"/>
    </source>
</evidence>
<keyword evidence="11" id="KW-0496">Mitochondrion</keyword>
<gene>
    <name evidence="18" type="primary">NAXE</name>
</gene>
<dbReference type="OpenTargets" id="ENSG00000163382"/>
<evidence type="ECO:0000256" key="14">
    <source>
        <dbReference type="ARBA" id="ARBA00045765"/>
    </source>
</evidence>
<reference evidence="18" key="5">
    <citation type="submission" date="2025-09" db="UniProtKB">
        <authorList>
            <consortium name="Ensembl"/>
        </authorList>
    </citation>
    <scope>IDENTIFICATION</scope>
</reference>
<evidence type="ECO:0000256" key="4">
    <source>
        <dbReference type="ARBA" id="ARBA00022525"/>
    </source>
</evidence>
<evidence type="ECO:0000259" key="17">
    <source>
        <dbReference type="PROSITE" id="PS51385"/>
    </source>
</evidence>
<dbReference type="GO" id="GO:0052856">
    <property type="term" value="F:NAD(P)HX epimerase activity"/>
    <property type="evidence" value="ECO:0007669"/>
    <property type="project" value="UniProtKB-EC"/>
</dbReference>
<dbReference type="FunFam" id="3.40.50.10260:FF:000020">
    <property type="entry name" value="NAD(P)H-hydrate epimerase isoform X2"/>
    <property type="match status" value="1"/>
</dbReference>
<evidence type="ECO:0000256" key="16">
    <source>
        <dbReference type="SAM" id="SignalP"/>
    </source>
</evidence>
<evidence type="ECO:0000256" key="13">
    <source>
        <dbReference type="ARBA" id="ARBA00041210"/>
    </source>
</evidence>
<evidence type="ECO:0000256" key="8">
    <source>
        <dbReference type="ARBA" id="ARBA00022946"/>
    </source>
</evidence>
<keyword evidence="10" id="KW-0520">NAD</keyword>
<evidence type="ECO:0000256" key="11">
    <source>
        <dbReference type="ARBA" id="ARBA00023128"/>
    </source>
</evidence>
<dbReference type="GO" id="GO:0046872">
    <property type="term" value="F:metal ion binding"/>
    <property type="evidence" value="ECO:0007669"/>
    <property type="project" value="UniProtKB-KW"/>
</dbReference>
<dbReference type="InterPro" id="IPR032976">
    <property type="entry name" value="YJEFN_prot_NAXE-like"/>
</dbReference>
<dbReference type="PANTHER" id="PTHR13232">
    <property type="entry name" value="NAD(P)H-HYDRATE EPIMERASE"/>
    <property type="match status" value="1"/>
</dbReference>
<name>A0A7P0TAG8_HUMAN</name>
<comment type="catalytic activity">
    <reaction evidence="1">
        <text>(6R)-NADHX = (6S)-NADHX</text>
        <dbReference type="Rhea" id="RHEA:32215"/>
        <dbReference type="ChEBI" id="CHEBI:64074"/>
        <dbReference type="ChEBI" id="CHEBI:64075"/>
        <dbReference type="EC" id="5.1.99.6"/>
    </reaction>
</comment>
<dbReference type="Ensembl" id="ENST00000681734.1">
    <property type="protein sequence ID" value="ENSP00000506177.1"/>
    <property type="gene ID" value="ENSG00000163382.14"/>
</dbReference>
<evidence type="ECO:0000256" key="3">
    <source>
        <dbReference type="ARBA" id="ARBA00012228"/>
    </source>
</evidence>
<dbReference type="Bgee" id="ENSG00000163382">
    <property type="expression patterns" value="Expressed in apex of heart and 185 other cell types or tissues"/>
</dbReference>
<evidence type="ECO:0000256" key="6">
    <source>
        <dbReference type="ARBA" id="ARBA00022741"/>
    </source>
</evidence>
<evidence type="ECO:0007829" key="21">
    <source>
        <dbReference type="ProteomicsDB" id="A0A7P0TAG8"/>
    </source>
</evidence>
<reference evidence="18" key="4">
    <citation type="submission" date="2025-08" db="UniProtKB">
        <authorList>
            <consortium name="Ensembl"/>
        </authorList>
    </citation>
    <scope>IDENTIFICATION</scope>
</reference>
<keyword evidence="19" id="KW-1185">Reference proteome</keyword>
<dbReference type="HGNC" id="HGNC:18453">
    <property type="gene designation" value="NAXE"/>
</dbReference>
<dbReference type="SUPFAM" id="SSF64153">
    <property type="entry name" value="YjeF N-terminal domain-like"/>
    <property type="match status" value="1"/>
</dbReference>
<keyword evidence="6" id="KW-0547">Nucleotide-binding</keyword>
<accession>A0A7P0TAG8</accession>
<reference evidence="18 19" key="1">
    <citation type="journal article" date="2001" name="Nature">
        <title>Initial sequencing and analysis of the human genome.</title>
        <authorList>
            <consortium name="International Human Genome Sequencing Consortium"/>
            <person name="Lander E.S."/>
            <person name="Linton L.M."/>
            <person name="Birren B."/>
            <person name="Nusbaum C."/>
            <person name="Zody M.C."/>
            <person name="Baldwin J."/>
            <person name="Devon K."/>
            <person name="Dewar K."/>
            <person name="Doyle M."/>
            <person name="FitzHugh W."/>
            <person name="Funke R."/>
            <person name="Gage D."/>
            <person name="Harris K."/>
            <person name="Heaford A."/>
            <person name="Howland J."/>
            <person name="Kann L."/>
            <person name="Lehoczky J."/>
            <person name="LeVine R."/>
            <person name="McEwan P."/>
            <person name="McKernan K."/>
            <person name="Meldrim J."/>
            <person name="Mesirov J.P."/>
            <person name="Miranda C."/>
            <person name="Morris W."/>
            <person name="Naylor J."/>
            <person name="Raymond C."/>
            <person name="Rosetti M."/>
            <person name="Santos R."/>
            <person name="Sheridan A."/>
            <person name="Sougnez C."/>
            <person name="Stange-Thomann N."/>
            <person name="Stojanovic N."/>
            <person name="Subramanian A."/>
            <person name="Wyman D."/>
            <person name="Rogers J."/>
            <person name="Sulston J."/>
            <person name="Ainscough R."/>
            <person name="Beck S."/>
            <person name="Bentley D."/>
            <person name="Burton J."/>
            <person name="Clee C."/>
            <person name="Carter N."/>
            <person name="Coulson A."/>
            <person name="Deadman R."/>
            <person name="Deloukas P."/>
            <person name="Dunham A."/>
            <person name="Dunham I."/>
            <person name="Durbin R."/>
            <person name="French L."/>
            <person name="Grafham D."/>
            <person name="Gregory S."/>
            <person name="Hubbard T."/>
            <person name="Humphray S."/>
            <person name="Hunt A."/>
            <person name="Jones M."/>
            <person name="Lloyd C."/>
            <person name="McMurray A."/>
            <person name="Matthews L."/>
            <person name="Mercer S."/>
            <person name="Milne S."/>
            <person name="Mullikin J.C."/>
            <person name="Mungall A."/>
            <person name="Plumb R."/>
            <person name="Ross M."/>
            <person name="Shownkeen R."/>
            <person name="Sims S."/>
            <person name="Waterston R.H."/>
            <person name="Wilson R.K."/>
            <person name="Hillier L.W."/>
            <person name="McPherson J.D."/>
            <person name="Marra M.A."/>
            <person name="Mardis E.R."/>
            <person name="Fulton L.A."/>
            <person name="Chinwalla A.T."/>
            <person name="Pepin K.H."/>
            <person name="Gish W.R."/>
            <person name="Chissoe S.L."/>
            <person name="Wendl M.C."/>
            <person name="Delehaunty K.D."/>
            <person name="Miner T.L."/>
            <person name="Delehaunty A."/>
            <person name="Kramer J.B."/>
            <person name="Cook L.L."/>
            <person name="Fulton R.S."/>
            <person name="Johnson D.L."/>
            <person name="Minx P.J."/>
            <person name="Clifton S.W."/>
            <person name="Hawkins T."/>
            <person name="Branscomb E."/>
            <person name="Predki P."/>
            <person name="Richardson P."/>
            <person name="Wenning S."/>
            <person name="Slezak T."/>
            <person name="Doggett N."/>
            <person name="Cheng J.F."/>
            <person name="Olsen A."/>
            <person name="Lucas S."/>
            <person name="Elkin C."/>
            <person name="Uberbacher E."/>
            <person name="Frazier M."/>
            <person name="Gibbs R.A."/>
            <person name="Muzny D.M."/>
            <person name="Scherer S.E."/>
            <person name="Bouck J.B."/>
            <person name="Sodergren E.J."/>
            <person name="Worley K.C."/>
            <person name="Rives C.M."/>
            <person name="Gorrell J.H."/>
            <person name="Metzker M.L."/>
            <person name="Naylor S.L."/>
            <person name="Kucherlapati R.S."/>
            <person name="Nelson D.L."/>
            <person name="Weinstock G.M."/>
            <person name="Sakaki Y."/>
            <person name="Fujiyama A."/>
            <person name="Hattori M."/>
            <person name="Yada T."/>
            <person name="Toyoda A."/>
            <person name="Itoh T."/>
            <person name="Kawagoe C."/>
            <person name="Watanabe H."/>
            <person name="Totoki Y."/>
            <person name="Taylor T."/>
            <person name="Weissenbach J."/>
            <person name="Heilig R."/>
            <person name="Saurin W."/>
            <person name="Artiguenave F."/>
            <person name="Brottier P."/>
            <person name="Bruls T."/>
            <person name="Pelletier E."/>
            <person name="Robert C."/>
            <person name="Wincker P."/>
            <person name="Smith D.R."/>
            <person name="Doucette-Stamm L."/>
            <person name="Rubenfield M."/>
            <person name="Weinstock K."/>
            <person name="Lee H.M."/>
            <person name="Dubois J."/>
            <person name="Rosenthal A."/>
            <person name="Platzer M."/>
            <person name="Nyakatura G."/>
            <person name="Taudien S."/>
            <person name="Rump A."/>
            <person name="Yang H."/>
            <person name="Yu J."/>
            <person name="Wang J."/>
            <person name="Huang G."/>
            <person name="Gu J."/>
            <person name="Hood L."/>
            <person name="Rowen L."/>
            <person name="Madan A."/>
            <person name="Qin S."/>
            <person name="Davis R.W."/>
            <person name="Federspiel N.A."/>
            <person name="Abola A.P."/>
            <person name="Proctor M.J."/>
            <person name="Myers R.M."/>
            <person name="Schmutz J."/>
            <person name="Dickson M."/>
            <person name="Grimwood J."/>
            <person name="Cox D.R."/>
            <person name="Olson M.V."/>
            <person name="Kaul R."/>
            <person name="Raymond C."/>
            <person name="Shimizu N."/>
            <person name="Kawasaki K."/>
            <person name="Minoshima S."/>
            <person name="Evans G.A."/>
            <person name="Athanasiou M."/>
            <person name="Schultz R."/>
            <person name="Roe B.A."/>
            <person name="Chen F."/>
            <person name="Pan H."/>
            <person name="Ramser J."/>
            <person name="Lehrach H."/>
            <person name="Reinhardt R."/>
            <person name="McCombie W.R."/>
            <person name="de la Bastide M."/>
            <person name="Dedhia N."/>
            <person name="Blocker H."/>
            <person name="Hornischer K."/>
            <person name="Nordsiek G."/>
            <person name="Agarwala R."/>
            <person name="Aravind L."/>
            <person name="Bailey J.A."/>
            <person name="Bateman A."/>
            <person name="Batzoglou S."/>
            <person name="Birney E."/>
            <person name="Bork P."/>
            <person name="Brown D.G."/>
            <person name="Burge C.B."/>
            <person name="Cerutti L."/>
            <person name="Chen H.C."/>
            <person name="Church D."/>
            <person name="Clamp M."/>
            <person name="Copley R.R."/>
            <person name="Doerks T."/>
            <person name="Eddy S.R."/>
            <person name="Eichler E.E."/>
            <person name="Furey T.S."/>
            <person name="Galagan J."/>
            <person name="Gilbert J.G."/>
            <person name="Harmon C."/>
            <person name="Hayashizaki Y."/>
            <person name="Haussler D."/>
            <person name="Hermjakob H."/>
            <person name="Hokamp K."/>
            <person name="Jang W."/>
            <person name="Johnson L.S."/>
            <person name="Jones T.A."/>
            <person name="Kasif S."/>
            <person name="Kaspryzk A."/>
            <person name="Kennedy S."/>
            <person name="Kent W.J."/>
            <person name="Kitts P."/>
            <person name="Koonin E.V."/>
            <person name="Korf I."/>
            <person name="Kulp D."/>
            <person name="Lancet D."/>
            <person name="Lowe T.M."/>
            <person name="McLysaght A."/>
            <person name="Mikkelsen T."/>
            <person name="Moran J.V."/>
            <person name="Mulder N."/>
            <person name="Pollara V.J."/>
            <person name="Ponting C.P."/>
            <person name="Schuler G."/>
            <person name="Schultz J."/>
            <person name="Slater G."/>
            <person name="Smit A.F."/>
            <person name="Stupka E."/>
            <person name="Szustakowski J."/>
            <person name="Thierry-Mieg D."/>
            <person name="Thierry-Mieg J."/>
            <person name="Wagner L."/>
            <person name="Wallis J."/>
            <person name="Wheeler R."/>
            <person name="Williams A."/>
            <person name="Wolf Y.I."/>
            <person name="Wolfe K.H."/>
            <person name="Yang S.P."/>
            <person name="Yeh R.F."/>
            <person name="Collins F."/>
            <person name="Guyer M.S."/>
            <person name="Peterson J."/>
            <person name="Felsenfeld A."/>
            <person name="Wetterstrand K.A."/>
            <person name="Patrinos A."/>
            <person name="Morgan M.J."/>
            <person name="de Jong P."/>
            <person name="Catanese J.J."/>
            <person name="Osoegawa K."/>
            <person name="Shizuya H."/>
            <person name="Choi S."/>
            <person name="Chen Y.J."/>
        </authorList>
    </citation>
    <scope>NUCLEOTIDE SEQUENCE [LARGE SCALE GENOMIC DNA]</scope>
</reference>
<comment type="subunit">
    <text evidence="15">Homodimer. Interacts with APOA1 and APOA2.</text>
</comment>
<dbReference type="EMBL" id="AL365181">
    <property type="status" value="NOT_ANNOTATED_CDS"/>
    <property type="molecule type" value="Genomic_DNA"/>
</dbReference>
<evidence type="ECO:0000256" key="1">
    <source>
        <dbReference type="ARBA" id="ARBA00000013"/>
    </source>
</evidence>
<keyword evidence="7" id="KW-0521">NADP</keyword>
<dbReference type="EC" id="5.1.99.6" evidence="3"/>
<keyword evidence="8" id="KW-0809">Transit peptide</keyword>
<dbReference type="OrthoDB" id="10064708at2759"/>
<evidence type="ECO:0000256" key="15">
    <source>
        <dbReference type="ARBA" id="ARBA00046485"/>
    </source>
</evidence>
<keyword evidence="9" id="KW-0630">Potassium</keyword>
<dbReference type="NCBIfam" id="TIGR00197">
    <property type="entry name" value="yjeF_nterm"/>
    <property type="match status" value="1"/>
</dbReference>
<dbReference type="PROSITE" id="PS51385">
    <property type="entry name" value="YJEF_N"/>
    <property type="match status" value="1"/>
</dbReference>
<evidence type="ECO:0000313" key="18">
    <source>
        <dbReference type="Ensembl" id="ENSP00000506177.1"/>
    </source>
</evidence>
<dbReference type="GO" id="GO:0000166">
    <property type="term" value="F:nucleotide binding"/>
    <property type="evidence" value="ECO:0007669"/>
    <property type="project" value="UniProtKB-KW"/>
</dbReference>
<comment type="function">
    <text evidence="14">Catalyzes the epimerization of the S- and R-forms of NAD(P)HX, a damaged form of NAD(P)H that is a result of enzymatic or heat-dependent hydration. This is a prerequisite for the S-specific NAD(P)H-hydrate dehydratase to allow the repair of both epimers of NAD(P)HX. Accelerates cholesterol efflux from endothelial cells to high-density lipoprotein (HDL) and thereby regulates angiogenesis.</text>
</comment>
<dbReference type="PANTHER" id="PTHR13232:SF11">
    <property type="entry name" value="NAD(P)H-HYDRATE EPIMERASE"/>
    <property type="match status" value="1"/>
</dbReference>
<dbReference type="SMR" id="A0A7P0TAG8"/>
<dbReference type="InterPro" id="IPR004443">
    <property type="entry name" value="YjeF_N_dom"/>
</dbReference>
<keyword evidence="4" id="KW-0964">Secreted</keyword>
<evidence type="ECO:0000313" key="19">
    <source>
        <dbReference type="Proteomes" id="UP000005640"/>
    </source>
</evidence>
<feature type="domain" description="YjeF N-terminal" evidence="17">
    <location>
        <begin position="65"/>
        <end position="254"/>
    </location>
</feature>
<dbReference type="Ensembl" id="ENST00000681734.1">
    <property type="protein sequence ID" value="ENSP00000506177.1"/>
    <property type="gene ID" value="ENSG00000163382.13"/>
</dbReference>
<evidence type="ECO:0000256" key="2">
    <source>
        <dbReference type="ARBA" id="ARBA00000909"/>
    </source>
</evidence>
<dbReference type="GeneTree" id="ENSGT00390000007227"/>
<feature type="chain" id="PRO_5030666571" description="NAD(P)H-hydrate epimerase" evidence="16">
    <location>
        <begin position="25"/>
        <end position="267"/>
    </location>
</feature>
<evidence type="ECO:0000256" key="10">
    <source>
        <dbReference type="ARBA" id="ARBA00023027"/>
    </source>
</evidence>
<dbReference type="Pfam" id="PF03853">
    <property type="entry name" value="YjeF_N"/>
    <property type="match status" value="1"/>
</dbReference>
<keyword evidence="12" id="KW-0413">Isomerase</keyword>
<evidence type="ECO:0007829" key="20">
    <source>
        <dbReference type="PeptideAtlas" id="A0A7P0TAG8"/>
    </source>
</evidence>
<evidence type="ECO:0000256" key="5">
    <source>
        <dbReference type="ARBA" id="ARBA00022723"/>
    </source>
</evidence>
<evidence type="ECO:0000256" key="7">
    <source>
        <dbReference type="ARBA" id="ARBA00022857"/>
    </source>
</evidence>
<evidence type="ECO:0000256" key="12">
    <source>
        <dbReference type="ARBA" id="ARBA00023235"/>
    </source>
</evidence>
<keyword evidence="20 21" id="KW-1267">Proteomics identification</keyword>
<reference evidence="18 19" key="2">
    <citation type="journal article" date="2004" name="Nature">
        <title>Finishing the euchromatic sequence of the human genome.</title>
        <authorList>
            <consortium name="International Human Genome Sequencing Consortium"/>
        </authorList>
    </citation>
    <scope>NUCLEOTIDE SEQUENCE [LARGE SCALE GENOMIC DNA]</scope>
</reference>
<sequence length="267" mass="29509">MSRLRALLGLGLLVAGSRVPRIKSQTIACRSGPTWWGPQRLNSGGRWDSEVMASTVVKYLSQEEAQAVDQELFNEYQFSVDQLMELAGLSCATAIAKAYPPTSMSRSPPTVLVICGPGNNGGDGLVCARHLKLFGYEPTIYYPKRPNKPLFTALVTQCQKMDIPFLGEMPAEPMTIDELYELVVDAIFGFSFKGDVREPFHSILSVLKGLTVPIASIDIPSAPKKSATQFTGRYHYLGGRFVPPALEKKYQLNLPPYPDTECVYRLQ</sequence>
<organism evidence="18 19">
    <name type="scientific">Homo sapiens</name>
    <name type="common">Human</name>
    <dbReference type="NCBI Taxonomy" id="9606"/>
    <lineage>
        <taxon>Eukaryota</taxon>
        <taxon>Metazoa</taxon>
        <taxon>Chordata</taxon>
        <taxon>Craniata</taxon>
        <taxon>Vertebrata</taxon>
        <taxon>Euteleostomi</taxon>
        <taxon>Mammalia</taxon>
        <taxon>Eutheria</taxon>
        <taxon>Euarchontoglires</taxon>
        <taxon>Primates</taxon>
        <taxon>Haplorrhini</taxon>
        <taxon>Catarrhini</taxon>
        <taxon>Hominidae</taxon>
        <taxon>Homo</taxon>
    </lineage>
</organism>
<feature type="signal peptide" evidence="16">
    <location>
        <begin position="1"/>
        <end position="24"/>
    </location>
</feature>
<comment type="catalytic activity">
    <reaction evidence="2">
        <text>(6R)-NADPHX = (6S)-NADPHX</text>
        <dbReference type="Rhea" id="RHEA:32227"/>
        <dbReference type="ChEBI" id="CHEBI:64076"/>
        <dbReference type="ChEBI" id="CHEBI:64077"/>
        <dbReference type="EC" id="5.1.99.6"/>
    </reaction>
</comment>
<proteinExistence type="evidence at protein level"/>
<keyword evidence="16" id="KW-0732">Signal</keyword>
<dbReference type="AlphaFoldDB" id="A0A7P0TAG8"/>
<dbReference type="Proteomes" id="UP000005640">
    <property type="component" value="Chromosome 1"/>
</dbReference>
<protein>
    <recommendedName>
        <fullName evidence="3">NAD(P)H-hydrate epimerase</fullName>
        <ecNumber evidence="3">5.1.99.6</ecNumber>
    </recommendedName>
    <alternativeName>
        <fullName evidence="13">NAD(P)HX epimerase</fullName>
    </alternativeName>
</protein>
<dbReference type="InterPro" id="IPR036652">
    <property type="entry name" value="YjeF_N_dom_sf"/>
</dbReference>
<dbReference type="Gene3D" id="3.40.50.10260">
    <property type="entry name" value="YjeF N-terminal domain"/>
    <property type="match status" value="1"/>
</dbReference>